<dbReference type="EMBL" id="JAQQAF010000006">
    <property type="protein sequence ID" value="KAJ8480436.1"/>
    <property type="molecule type" value="Genomic_DNA"/>
</dbReference>
<keyword evidence="3" id="KW-1185">Reference proteome</keyword>
<reference evidence="2 3" key="1">
    <citation type="submission" date="2022-12" db="EMBL/GenBank/DDBJ databases">
        <title>Chromosome-scale assembly of the Ensete ventricosum genome.</title>
        <authorList>
            <person name="Dussert Y."/>
            <person name="Stocks J."/>
            <person name="Wendawek A."/>
            <person name="Woldeyes F."/>
            <person name="Nichols R.A."/>
            <person name="Borrell J.S."/>
        </authorList>
    </citation>
    <scope>NUCLEOTIDE SEQUENCE [LARGE SCALE GENOMIC DNA]</scope>
    <source>
        <strain evidence="3">cv. Maze</strain>
        <tissue evidence="2">Seeds</tissue>
    </source>
</reference>
<dbReference type="AlphaFoldDB" id="A0AAV8PG24"/>
<name>A0AAV8PG24_ENSVE</name>
<evidence type="ECO:0000313" key="3">
    <source>
        <dbReference type="Proteomes" id="UP001222027"/>
    </source>
</evidence>
<dbReference type="Proteomes" id="UP001222027">
    <property type="component" value="Unassembled WGS sequence"/>
</dbReference>
<evidence type="ECO:0000256" key="1">
    <source>
        <dbReference type="SAM" id="MobiDB-lite"/>
    </source>
</evidence>
<feature type="region of interest" description="Disordered" evidence="1">
    <location>
        <begin position="98"/>
        <end position="132"/>
    </location>
</feature>
<proteinExistence type="predicted"/>
<evidence type="ECO:0000313" key="2">
    <source>
        <dbReference type="EMBL" id="KAJ8480436.1"/>
    </source>
</evidence>
<protein>
    <submittedName>
        <fullName evidence="2">Uncharacterized protein</fullName>
    </submittedName>
</protein>
<accession>A0AAV8PG24</accession>
<comment type="caution">
    <text evidence="2">The sequence shown here is derived from an EMBL/GenBank/DDBJ whole genome shotgun (WGS) entry which is preliminary data.</text>
</comment>
<gene>
    <name evidence="2" type="ORF">OPV22_024163</name>
</gene>
<organism evidence="2 3">
    <name type="scientific">Ensete ventricosum</name>
    <name type="common">Abyssinian banana</name>
    <name type="synonym">Musa ensete</name>
    <dbReference type="NCBI Taxonomy" id="4639"/>
    <lineage>
        <taxon>Eukaryota</taxon>
        <taxon>Viridiplantae</taxon>
        <taxon>Streptophyta</taxon>
        <taxon>Embryophyta</taxon>
        <taxon>Tracheophyta</taxon>
        <taxon>Spermatophyta</taxon>
        <taxon>Magnoliopsida</taxon>
        <taxon>Liliopsida</taxon>
        <taxon>Zingiberales</taxon>
        <taxon>Musaceae</taxon>
        <taxon>Ensete</taxon>
    </lineage>
</organism>
<sequence>MLMLMLTFTEVDCRRLRLKSFYDCYLATHRMETAFLKLTGKKVFQEAAPPLLRTPRHTTVDCRRLRLKSFYDCYLATHRMETAFLKLTGKKVFQEEAAPPLLRTPRPTQVRLRPVPPSQRWPPSVVAQLSDG</sequence>